<protein>
    <submittedName>
        <fullName evidence="2">Uncharacterized protein</fullName>
    </submittedName>
</protein>
<keyword evidence="1" id="KW-0812">Transmembrane</keyword>
<feature type="transmembrane region" description="Helical" evidence="1">
    <location>
        <begin position="85"/>
        <end position="107"/>
    </location>
</feature>
<dbReference type="AlphaFoldDB" id="A0AA38SF44"/>
<gene>
    <name evidence="2" type="ORF">OSB04_028126</name>
</gene>
<comment type="caution">
    <text evidence="2">The sequence shown here is derived from an EMBL/GenBank/DDBJ whole genome shotgun (WGS) entry which is preliminary data.</text>
</comment>
<reference evidence="2" key="1">
    <citation type="submission" date="2023-03" db="EMBL/GenBank/DDBJ databases">
        <title>Chromosome-scale reference genome and RAD-based genetic map of yellow starthistle (Centaurea solstitialis) reveal putative structural variation and QTLs associated with invader traits.</title>
        <authorList>
            <person name="Reatini B."/>
            <person name="Cang F.A."/>
            <person name="Jiang Q."/>
            <person name="Mckibben M.T.W."/>
            <person name="Barker M.S."/>
            <person name="Rieseberg L.H."/>
            <person name="Dlugosch K.M."/>
        </authorList>
    </citation>
    <scope>NUCLEOTIDE SEQUENCE</scope>
    <source>
        <strain evidence="2">CAN-66</strain>
        <tissue evidence="2">Leaf</tissue>
    </source>
</reference>
<organism evidence="2 3">
    <name type="scientific">Centaurea solstitialis</name>
    <name type="common">yellow star-thistle</name>
    <dbReference type="NCBI Taxonomy" id="347529"/>
    <lineage>
        <taxon>Eukaryota</taxon>
        <taxon>Viridiplantae</taxon>
        <taxon>Streptophyta</taxon>
        <taxon>Embryophyta</taxon>
        <taxon>Tracheophyta</taxon>
        <taxon>Spermatophyta</taxon>
        <taxon>Magnoliopsida</taxon>
        <taxon>eudicotyledons</taxon>
        <taxon>Gunneridae</taxon>
        <taxon>Pentapetalae</taxon>
        <taxon>asterids</taxon>
        <taxon>campanulids</taxon>
        <taxon>Asterales</taxon>
        <taxon>Asteraceae</taxon>
        <taxon>Carduoideae</taxon>
        <taxon>Cardueae</taxon>
        <taxon>Centaureinae</taxon>
        <taxon>Centaurea</taxon>
    </lineage>
</organism>
<sequence length="141" mass="16870">MTIRRSCRTMVWTHQNRCWLLSNCVQSDLYDLALQMVKDCQELSSDECVLGVLAQKAYAFHRRKPWIIQRTILSCRQLYFFMKIYMLRFLLVIFVLVKLVYDFWWLFSSCAAIALKDEYLEKDSDALQLLKIIWKNIAKKA</sequence>
<keyword evidence="1" id="KW-0472">Membrane</keyword>
<evidence type="ECO:0000313" key="2">
    <source>
        <dbReference type="EMBL" id="KAJ9541620.1"/>
    </source>
</evidence>
<dbReference type="Proteomes" id="UP001172457">
    <property type="component" value="Chromosome 7"/>
</dbReference>
<name>A0AA38SF44_9ASTR</name>
<keyword evidence="1" id="KW-1133">Transmembrane helix</keyword>
<dbReference type="EMBL" id="JARYMX010000007">
    <property type="protein sequence ID" value="KAJ9541620.1"/>
    <property type="molecule type" value="Genomic_DNA"/>
</dbReference>
<evidence type="ECO:0000256" key="1">
    <source>
        <dbReference type="SAM" id="Phobius"/>
    </source>
</evidence>
<evidence type="ECO:0000313" key="3">
    <source>
        <dbReference type="Proteomes" id="UP001172457"/>
    </source>
</evidence>
<keyword evidence="3" id="KW-1185">Reference proteome</keyword>
<proteinExistence type="predicted"/>
<accession>A0AA38SF44</accession>